<reference evidence="1 2" key="1">
    <citation type="submission" date="2019-12" db="EMBL/GenBank/DDBJ databases">
        <title>Comparative genomics gives insights into the taxonomy of the Azoarcus-Aromatoleum group and reveals separate origins of nif in the plant-associated Azoarcus and non-plant-associated Aromatoleum sub-groups.</title>
        <authorList>
            <person name="Lafos M."/>
            <person name="Maluk M."/>
            <person name="Batista M."/>
            <person name="Junghare M."/>
            <person name="Carmona M."/>
            <person name="Faoro H."/>
            <person name="Cruz L.M."/>
            <person name="Battistoni F."/>
            <person name="De Souza E."/>
            <person name="Pedrosa F."/>
            <person name="Chen W.-M."/>
            <person name="Poole P.S."/>
            <person name="Dixon R.A."/>
            <person name="James E.K."/>
        </authorList>
    </citation>
    <scope>NUCLEOTIDE SEQUENCE [LARGE SCALE GENOMIC DNA]</scope>
    <source>
        <strain evidence="1 2">Td21</strain>
    </source>
</reference>
<gene>
    <name evidence="1" type="ORF">GPA22_00860</name>
</gene>
<dbReference type="EMBL" id="WTVN01000001">
    <property type="protein sequence ID" value="NMG42287.1"/>
    <property type="molecule type" value="Genomic_DNA"/>
</dbReference>
<accession>A0ABX1PS78</accession>
<evidence type="ECO:0000313" key="2">
    <source>
        <dbReference type="Proteomes" id="UP000623795"/>
    </source>
</evidence>
<evidence type="ECO:0000313" key="1">
    <source>
        <dbReference type="EMBL" id="NMG42287.1"/>
    </source>
</evidence>
<dbReference type="RefSeq" id="WP_169254199.1">
    <property type="nucleotide sequence ID" value="NZ_WTVN01000001.1"/>
</dbReference>
<name>A0ABX1PS78_9RHOO</name>
<protein>
    <submittedName>
        <fullName evidence="1">Uncharacterized protein</fullName>
    </submittedName>
</protein>
<comment type="caution">
    <text evidence="1">The sequence shown here is derived from an EMBL/GenBank/DDBJ whole genome shotgun (WGS) entry which is preliminary data.</text>
</comment>
<proteinExistence type="predicted"/>
<keyword evidence="2" id="KW-1185">Reference proteome</keyword>
<sequence>MTDWLRDHQANRTQPRLWVERLWLLESREPLVVVRTVNLRPGVNVVWAREPETDAASGLASAGHSVGKTSFCLLLRYCLGDEAPSINALREKAVAGFPKGGVAAKVHLDGTAWVVYRSYGLHAQSLAGRGDSLESLLAGELDGSFQDFLDSLNQAFIGKLSATTLPGSNQVLEWRHLLAWCIRDQKTRFDAFFHWRDGDGLGFRRPRQDPPMFVRSILGVHDRELDVLMRDVEATQAALNAIDAELPELERLPAYALTIAEQHLRARLGVDDEVPIFRGTVGPSLQEIMEQRFRDGEKGDEQIEREVAAAEELLTPELVRLADLTHVAKIREMERQVAQTLVDNNEKEFNRLSAELSELDRLAGHCRYGDVDFSRCDHIVSRRSTASLTWRLRRQGAEADMSRFRLELAQSSERASVAQAAATAQEAVVSQKRAAVRRLQMRRWTNENQRDSLRDQWNELLLHLRQRDEGNGTAELVRAKARRAELVAEADHKQAEVIARRLQRSERGEAVKALTHIVASRLLGESGYGLFRPDSDIRPFELNIGGEAYQVLEVLLGDITSLLDAAMSTSSQHPGFVVHDCPREADMSERLYREFLLMVAEAEEQLGRDGGVPFQYIVTTTSPPPEQLRAAPFLVLELRPGAEDGLLFKRRLLPELPGV</sequence>
<dbReference type="Proteomes" id="UP000623795">
    <property type="component" value="Unassembled WGS sequence"/>
</dbReference>
<organism evidence="1 2">
    <name type="scientific">Aromatoleum toluvorans</name>
    <dbReference type="NCBI Taxonomy" id="92002"/>
    <lineage>
        <taxon>Bacteria</taxon>
        <taxon>Pseudomonadati</taxon>
        <taxon>Pseudomonadota</taxon>
        <taxon>Betaproteobacteria</taxon>
        <taxon>Rhodocyclales</taxon>
        <taxon>Rhodocyclaceae</taxon>
        <taxon>Aromatoleum</taxon>
    </lineage>
</organism>